<reference evidence="2 3" key="1">
    <citation type="submission" date="2016-02" db="EMBL/GenBank/DDBJ databases">
        <title>Genome analysis of coral dinoflagellate symbionts highlights evolutionary adaptations to a symbiotic lifestyle.</title>
        <authorList>
            <person name="Aranda M."/>
            <person name="Li Y."/>
            <person name="Liew Y.J."/>
            <person name="Baumgarten S."/>
            <person name="Simakov O."/>
            <person name="Wilson M."/>
            <person name="Piel J."/>
            <person name="Ashoor H."/>
            <person name="Bougouffa S."/>
            <person name="Bajic V.B."/>
            <person name="Ryu T."/>
            <person name="Ravasi T."/>
            <person name="Bayer T."/>
            <person name="Micklem G."/>
            <person name="Kim H."/>
            <person name="Bhak J."/>
            <person name="Lajeunesse T.C."/>
            <person name="Voolstra C.R."/>
        </authorList>
    </citation>
    <scope>NUCLEOTIDE SEQUENCE [LARGE SCALE GENOMIC DNA]</scope>
    <source>
        <strain evidence="2 3">CCMP2467</strain>
    </source>
</reference>
<name>A0A1Q9CG12_SYMMI</name>
<feature type="region of interest" description="Disordered" evidence="1">
    <location>
        <begin position="15"/>
        <end position="41"/>
    </location>
</feature>
<dbReference type="OrthoDB" id="10442893at2759"/>
<gene>
    <name evidence="2" type="ORF">AK812_SmicGene37542</name>
</gene>
<sequence length="121" mass="12974">MRGLHFWAAARKETSAAVAEERSKMQEALESKRQELQDEGMEASSFLAASDSQEVNERLSRSLEPLARIEGQQDGRETLLQAAQNDSSGFVAKLLAALPEAPAATNDLTVSGIRTSGVGLS</sequence>
<comment type="caution">
    <text evidence="2">The sequence shown here is derived from an EMBL/GenBank/DDBJ whole genome shotgun (WGS) entry which is preliminary data.</text>
</comment>
<proteinExistence type="predicted"/>
<evidence type="ECO:0000256" key="1">
    <source>
        <dbReference type="SAM" id="MobiDB-lite"/>
    </source>
</evidence>
<protein>
    <submittedName>
        <fullName evidence="2">Uncharacterized protein</fullName>
    </submittedName>
</protein>
<organism evidence="2 3">
    <name type="scientific">Symbiodinium microadriaticum</name>
    <name type="common">Dinoflagellate</name>
    <name type="synonym">Zooxanthella microadriatica</name>
    <dbReference type="NCBI Taxonomy" id="2951"/>
    <lineage>
        <taxon>Eukaryota</taxon>
        <taxon>Sar</taxon>
        <taxon>Alveolata</taxon>
        <taxon>Dinophyceae</taxon>
        <taxon>Suessiales</taxon>
        <taxon>Symbiodiniaceae</taxon>
        <taxon>Symbiodinium</taxon>
    </lineage>
</organism>
<evidence type="ECO:0000313" key="3">
    <source>
        <dbReference type="Proteomes" id="UP000186817"/>
    </source>
</evidence>
<feature type="compositionally biased region" description="Basic and acidic residues" evidence="1">
    <location>
        <begin position="15"/>
        <end position="36"/>
    </location>
</feature>
<dbReference type="EMBL" id="LSRX01001243">
    <property type="protein sequence ID" value="OLP81861.1"/>
    <property type="molecule type" value="Genomic_DNA"/>
</dbReference>
<evidence type="ECO:0000313" key="2">
    <source>
        <dbReference type="EMBL" id="OLP81861.1"/>
    </source>
</evidence>
<dbReference type="AlphaFoldDB" id="A0A1Q9CG12"/>
<accession>A0A1Q9CG12</accession>
<dbReference type="Proteomes" id="UP000186817">
    <property type="component" value="Unassembled WGS sequence"/>
</dbReference>
<keyword evidence="3" id="KW-1185">Reference proteome</keyword>